<dbReference type="Proteomes" id="UP000014701">
    <property type="component" value="Segment"/>
</dbReference>
<reference evidence="1 2" key="1">
    <citation type="submission" date="2013-02" db="EMBL/GenBank/DDBJ databases">
        <title>phiNIT1 genome sequensing.</title>
        <authorList>
            <person name="Ozaki T."/>
            <person name="Kaneko J."/>
        </authorList>
    </citation>
    <scope>NUCLEOTIDE SEQUENCE [LARGE SCALE GENOMIC DNA]</scope>
    <source>
        <strain evidence="1">PhiNIT1</strain>
    </source>
</reference>
<protein>
    <submittedName>
        <fullName evidence="1">Uncharacterized protein</fullName>
    </submittedName>
</protein>
<evidence type="ECO:0000313" key="1">
    <source>
        <dbReference type="EMBL" id="BAN59577.1"/>
    </source>
</evidence>
<dbReference type="GeneID" id="16511578"/>
<accession>S6B656</accession>
<name>S6B656_9CAUD</name>
<dbReference type="RefSeq" id="YP_008318345.1">
    <property type="nucleotide sequence ID" value="NC_021856.1"/>
</dbReference>
<evidence type="ECO:0000313" key="2">
    <source>
        <dbReference type="Proteomes" id="UP000014701"/>
    </source>
</evidence>
<sequence>MDSSEHSEAQLDVTLTLTPVPEGYLTQVLLEEQHLLAEDCGAELLEVPELPQQAQEQQLLRLKQQPEPEPGQVPLEQLVGEVRSCLLSVK</sequence>
<gene>
    <name evidence="1" type="primary">orf90</name>
</gene>
<dbReference type="EMBL" id="AP013029">
    <property type="protein sequence ID" value="BAN59577.1"/>
    <property type="molecule type" value="Genomic_DNA"/>
</dbReference>
<keyword evidence="2" id="KW-1185">Reference proteome</keyword>
<dbReference type="KEGG" id="vg:16511578"/>
<proteinExistence type="predicted"/>
<organism evidence="1 2">
    <name type="scientific">Bacillus phage phiNIT1</name>
    <dbReference type="NCBI Taxonomy" id="207656"/>
    <lineage>
        <taxon>Viruses</taxon>
        <taxon>Duplodnaviria</taxon>
        <taxon>Heunggongvirae</taxon>
        <taxon>Uroviricota</taxon>
        <taxon>Caudoviricetes</taxon>
        <taxon>Herelleviridae</taxon>
        <taxon>Bastillevirinae</taxon>
        <taxon>Nitunavirus</taxon>
        <taxon>Nitunavirus NIT1</taxon>
    </lineage>
</organism>